<dbReference type="SUPFAM" id="SSF53474">
    <property type="entry name" value="alpha/beta-Hydrolases"/>
    <property type="match status" value="1"/>
</dbReference>
<dbReference type="PANTHER" id="PTHR33630">
    <property type="entry name" value="CUTINASE RV1984C-RELATED-RELATED"/>
    <property type="match status" value="1"/>
</dbReference>
<evidence type="ECO:0000256" key="5">
    <source>
        <dbReference type="SAM" id="SignalP"/>
    </source>
</evidence>
<dbReference type="Pfam" id="PF01083">
    <property type="entry name" value="Cutinase"/>
    <property type="match status" value="1"/>
</dbReference>
<keyword evidence="7" id="KW-1185">Reference proteome</keyword>
<name>A0A919SK37_9ACTN</name>
<keyword evidence="3" id="KW-0378">Hydrolase</keyword>
<evidence type="ECO:0000256" key="2">
    <source>
        <dbReference type="ARBA" id="ARBA00022487"/>
    </source>
</evidence>
<evidence type="ECO:0000256" key="4">
    <source>
        <dbReference type="ARBA" id="ARBA00023157"/>
    </source>
</evidence>
<keyword evidence="4" id="KW-1015">Disulfide bond</keyword>
<comment type="caution">
    <text evidence="6">The sequence shown here is derived from an EMBL/GenBank/DDBJ whole genome shotgun (WGS) entry which is preliminary data.</text>
</comment>
<accession>A0A919SK37</accession>
<dbReference type="GO" id="GO:0052689">
    <property type="term" value="F:carboxylic ester hydrolase activity"/>
    <property type="evidence" value="ECO:0007669"/>
    <property type="project" value="UniProtKB-KW"/>
</dbReference>
<dbReference type="AlphaFoldDB" id="A0A919SK37"/>
<proteinExistence type="inferred from homology"/>
<evidence type="ECO:0000256" key="3">
    <source>
        <dbReference type="ARBA" id="ARBA00022801"/>
    </source>
</evidence>
<dbReference type="SMART" id="SM01110">
    <property type="entry name" value="Cutinase"/>
    <property type="match status" value="1"/>
</dbReference>
<keyword evidence="2" id="KW-0719">Serine esterase</keyword>
<keyword evidence="5" id="KW-0732">Signal</keyword>
<dbReference type="Gene3D" id="3.40.50.1820">
    <property type="entry name" value="alpha/beta hydrolase"/>
    <property type="match status" value="1"/>
</dbReference>
<protein>
    <submittedName>
        <fullName evidence="6">Cutinase</fullName>
    </submittedName>
</protein>
<dbReference type="InterPro" id="IPR000675">
    <property type="entry name" value="Cutinase/axe"/>
</dbReference>
<comment type="similarity">
    <text evidence="1">Belongs to the cutinase family.</text>
</comment>
<evidence type="ECO:0000256" key="1">
    <source>
        <dbReference type="ARBA" id="ARBA00007534"/>
    </source>
</evidence>
<feature type="signal peptide" evidence="5">
    <location>
        <begin position="1"/>
        <end position="32"/>
    </location>
</feature>
<dbReference type="EMBL" id="BOQL01000048">
    <property type="protein sequence ID" value="GIM73882.1"/>
    <property type="molecule type" value="Genomic_DNA"/>
</dbReference>
<evidence type="ECO:0000313" key="7">
    <source>
        <dbReference type="Proteomes" id="UP000681340"/>
    </source>
</evidence>
<sequence>MIHMRFSLPGGRGRVSVLLAAALLATGGAVIAAGPAAAAAECADVDVVVARGTSEPGRLGLIVGDPVFAAIQRRVSGTTLTSHAVDYPASVSPTSPTAGNRALVSHVSSQAQDCPDQRFVLVGYSQGANVVGNSLGVSSAGASVGGPVVATIPAAVQPRVAAVMVFGYPLRKLGRGITGVYADRTLDICANRDVVCDPRGASVLAHLSYTDDADEAAEFAVDRL</sequence>
<gene>
    <name evidence="6" type="ORF">Aau02nite_58090</name>
</gene>
<reference evidence="6" key="1">
    <citation type="submission" date="2021-03" db="EMBL/GenBank/DDBJ databases">
        <title>Whole genome shotgun sequence of Actinoplanes auranticolor NBRC 12245.</title>
        <authorList>
            <person name="Komaki H."/>
            <person name="Tamura T."/>
        </authorList>
    </citation>
    <scope>NUCLEOTIDE SEQUENCE</scope>
    <source>
        <strain evidence="6">NBRC 12245</strain>
    </source>
</reference>
<organism evidence="6 7">
    <name type="scientific">Actinoplanes auranticolor</name>
    <dbReference type="NCBI Taxonomy" id="47988"/>
    <lineage>
        <taxon>Bacteria</taxon>
        <taxon>Bacillati</taxon>
        <taxon>Actinomycetota</taxon>
        <taxon>Actinomycetes</taxon>
        <taxon>Micromonosporales</taxon>
        <taxon>Micromonosporaceae</taxon>
        <taxon>Actinoplanes</taxon>
    </lineage>
</organism>
<dbReference type="Proteomes" id="UP000681340">
    <property type="component" value="Unassembled WGS sequence"/>
</dbReference>
<dbReference type="InterPro" id="IPR029058">
    <property type="entry name" value="AB_hydrolase_fold"/>
</dbReference>
<feature type="chain" id="PRO_5039532296" evidence="5">
    <location>
        <begin position="33"/>
        <end position="224"/>
    </location>
</feature>
<dbReference type="PANTHER" id="PTHR33630:SF9">
    <property type="entry name" value="CUTINASE 4"/>
    <property type="match status" value="1"/>
</dbReference>
<evidence type="ECO:0000313" key="6">
    <source>
        <dbReference type="EMBL" id="GIM73882.1"/>
    </source>
</evidence>